<keyword evidence="2" id="KW-1185">Reference proteome</keyword>
<sequence>MELANGFQALWHRDRHFAVHNTGIDRQTGLIDLRQMAGSALALDRHLRPSYGIGTAKWSAKLTALDRHLRSIILELDRQMALPPTWTHASCSKTASRLDLQKTKNQTMAQRRRRLQAAILATLTSVFMGETGAPKSFNTKFEACLVGIKSDSSRNLGLTGLPSSDFFSFWLGEMGNEFELSFAYTVKIDRDPTD</sequence>
<accession>A0A8K0MSB0</accession>
<comment type="caution">
    <text evidence="1">The sequence shown here is derived from an EMBL/GenBank/DDBJ whole genome shotgun (WGS) entry which is preliminary data.</text>
</comment>
<gene>
    <name evidence="1" type="ORF">FNV43_RR00742</name>
</gene>
<organism evidence="1 2">
    <name type="scientific">Rhamnella rubrinervis</name>
    <dbReference type="NCBI Taxonomy" id="2594499"/>
    <lineage>
        <taxon>Eukaryota</taxon>
        <taxon>Viridiplantae</taxon>
        <taxon>Streptophyta</taxon>
        <taxon>Embryophyta</taxon>
        <taxon>Tracheophyta</taxon>
        <taxon>Spermatophyta</taxon>
        <taxon>Magnoliopsida</taxon>
        <taxon>eudicotyledons</taxon>
        <taxon>Gunneridae</taxon>
        <taxon>Pentapetalae</taxon>
        <taxon>rosids</taxon>
        <taxon>fabids</taxon>
        <taxon>Rosales</taxon>
        <taxon>Rhamnaceae</taxon>
        <taxon>rhamnoid group</taxon>
        <taxon>Rhamneae</taxon>
        <taxon>Rhamnella</taxon>
    </lineage>
</organism>
<name>A0A8K0MSB0_9ROSA</name>
<evidence type="ECO:0000313" key="1">
    <source>
        <dbReference type="EMBL" id="KAF3456098.1"/>
    </source>
</evidence>
<proteinExistence type="predicted"/>
<dbReference type="AlphaFoldDB" id="A0A8K0MSB0"/>
<dbReference type="Proteomes" id="UP000796880">
    <property type="component" value="Unassembled WGS sequence"/>
</dbReference>
<evidence type="ECO:0000313" key="2">
    <source>
        <dbReference type="Proteomes" id="UP000796880"/>
    </source>
</evidence>
<reference evidence="1" key="1">
    <citation type="submission" date="2020-03" db="EMBL/GenBank/DDBJ databases">
        <title>A high-quality chromosome-level genome assembly of a woody plant with both climbing and erect habits, Rhamnella rubrinervis.</title>
        <authorList>
            <person name="Lu Z."/>
            <person name="Yang Y."/>
            <person name="Zhu X."/>
            <person name="Sun Y."/>
        </authorList>
    </citation>
    <scope>NUCLEOTIDE SEQUENCE</scope>
    <source>
        <strain evidence="1">BYM</strain>
        <tissue evidence="1">Leaf</tissue>
    </source>
</reference>
<dbReference type="EMBL" id="VOIH02000001">
    <property type="protein sequence ID" value="KAF3456098.1"/>
    <property type="molecule type" value="Genomic_DNA"/>
</dbReference>
<protein>
    <submittedName>
        <fullName evidence="1">Uncharacterized protein</fullName>
    </submittedName>
</protein>